<sequence length="853" mass="94808">MDPELYNAAIFGSSDLCEKLTEDGSNIYLGQVTSQNNTILHVAAKSGQRKLAEDVLYSNSSLLYETNTKGNTALHIAARLGHLEMVRLIVNKSKEQDLEADRSLLRMSNLKGDTALHEAVRNDHYEVAILIIDEDRDLTCFVNNVGESPLFLAVDRGFYKVALHILETAPKCSYVGRNGMNALHAAVIRTHKSKQFKSTEKKTPSLWKKIPYIDKYINLSLKFPLSRYELNITGADFVGNVLKKCPSSMLEADDFGWIPLHYAAHLGNVEVVELFLEINHSSITYVNDNNGMSALHIAAKEGHVNVMRSIVTKCPDTCESLDDRDRTALHVAVESGKKNAVKFLLRTLAFQDLINEQDKEGNTPLHLAAFQGHSKILEILARDPRVDKGAQNKAGMTTIDIVQSSKQLRELEILKTLSMAALEITGALPSLEQKVIRDAAEAKAFIDTNQLDEFEEHDKGKSKLFEASEFYAADKYQEDGPESNSQGYKPLDITNMSSINLIVSSIIAAVTFAAAFTMPGGYNEQGIAVSSEKKAFKMFLLFDSLAFGCSAASMFVHFLVAAWPKRLGFIYPIYCVTILTELSLVGLALAFVHGALAVFPQNSGLADMATNSVLLSFSIPIIYFFLKITYSIYYLFKAHGSRENDHSPHVPESKPIGFSEQKNKAELESQAKASNGEMLHYAASAVEHDAHHRQEKKSDANDMFADYINRSKLKIRKTSNHMPTHHNHAGNASDMGHESQKAEAAKNRSEKPSKTAHFAVNRTEPDVKHEGKRSSGLRKNDTFSNYIHRAKMKFRAGSNLGNEKKASEASGEYHIHGDHAKKDNSAKDGFSEYINRVKLKIRKTTTSVRSRKS</sequence>
<accession>A0A803PZJ3</accession>
<dbReference type="PROSITE" id="PS50088">
    <property type="entry name" value="ANK_REPEAT"/>
    <property type="match status" value="5"/>
</dbReference>
<evidence type="ECO:0000256" key="3">
    <source>
        <dbReference type="ARBA" id="ARBA00022737"/>
    </source>
</evidence>
<feature type="compositionally biased region" description="Basic and acidic residues" evidence="8">
    <location>
        <begin position="802"/>
        <end position="828"/>
    </location>
</feature>
<feature type="repeat" description="ANK" evidence="7">
    <location>
        <begin position="290"/>
        <end position="311"/>
    </location>
</feature>
<feature type="transmembrane region" description="Helical" evidence="9">
    <location>
        <begin position="499"/>
        <end position="518"/>
    </location>
</feature>
<evidence type="ECO:0000313" key="12">
    <source>
        <dbReference type="Proteomes" id="UP000596661"/>
    </source>
</evidence>
<keyword evidence="2 9" id="KW-0812">Transmembrane</keyword>
<dbReference type="PANTHER" id="PTHR24186">
    <property type="entry name" value="PROTEIN PHOSPHATASE 1 REGULATORY SUBUNIT"/>
    <property type="match status" value="1"/>
</dbReference>
<organism evidence="11 12">
    <name type="scientific">Cannabis sativa</name>
    <name type="common">Hemp</name>
    <name type="synonym">Marijuana</name>
    <dbReference type="NCBI Taxonomy" id="3483"/>
    <lineage>
        <taxon>Eukaryota</taxon>
        <taxon>Viridiplantae</taxon>
        <taxon>Streptophyta</taxon>
        <taxon>Embryophyta</taxon>
        <taxon>Tracheophyta</taxon>
        <taxon>Spermatophyta</taxon>
        <taxon>Magnoliopsida</taxon>
        <taxon>eudicotyledons</taxon>
        <taxon>Gunneridae</taxon>
        <taxon>Pentapetalae</taxon>
        <taxon>rosids</taxon>
        <taxon>fabids</taxon>
        <taxon>Rosales</taxon>
        <taxon>Cannabaceae</taxon>
        <taxon>Cannabis</taxon>
    </lineage>
</organism>
<dbReference type="SMART" id="SM00248">
    <property type="entry name" value="ANK"/>
    <property type="match status" value="8"/>
</dbReference>
<dbReference type="SUPFAM" id="SSF48403">
    <property type="entry name" value="Ankyrin repeat"/>
    <property type="match status" value="2"/>
</dbReference>
<evidence type="ECO:0000313" key="11">
    <source>
        <dbReference type="EnsemblPlants" id="cds.evm.model.06.706"/>
    </source>
</evidence>
<dbReference type="InterPro" id="IPR026961">
    <property type="entry name" value="PGG_dom"/>
</dbReference>
<protein>
    <recommendedName>
        <fullName evidence="10">PGG domain-containing protein</fullName>
    </recommendedName>
</protein>
<name>A0A803PZJ3_CANSA</name>
<evidence type="ECO:0000256" key="4">
    <source>
        <dbReference type="ARBA" id="ARBA00022989"/>
    </source>
</evidence>
<evidence type="ECO:0000256" key="1">
    <source>
        <dbReference type="ARBA" id="ARBA00004141"/>
    </source>
</evidence>
<feature type="region of interest" description="Disordered" evidence="8">
    <location>
        <begin position="644"/>
        <end position="668"/>
    </location>
</feature>
<dbReference type="Gramene" id="evm.model.06.706">
    <property type="protein sequence ID" value="cds.evm.model.06.706"/>
    <property type="gene ID" value="evm.TU.06.706"/>
</dbReference>
<comment type="subcellular location">
    <subcellularLocation>
        <location evidence="1">Membrane</location>
        <topology evidence="1">Multi-pass membrane protein</topology>
    </subcellularLocation>
</comment>
<evidence type="ECO:0000256" key="2">
    <source>
        <dbReference type="ARBA" id="ARBA00022692"/>
    </source>
</evidence>
<keyword evidence="6 9" id="KW-0472">Membrane</keyword>
<feature type="compositionally biased region" description="Basic residues" evidence="8">
    <location>
        <begin position="717"/>
        <end position="728"/>
    </location>
</feature>
<dbReference type="Gene3D" id="1.25.40.20">
    <property type="entry name" value="Ankyrin repeat-containing domain"/>
    <property type="match status" value="2"/>
</dbReference>
<dbReference type="Pfam" id="PF12796">
    <property type="entry name" value="Ank_2"/>
    <property type="match status" value="3"/>
</dbReference>
<evidence type="ECO:0000256" key="5">
    <source>
        <dbReference type="ARBA" id="ARBA00023043"/>
    </source>
</evidence>
<evidence type="ECO:0000256" key="9">
    <source>
        <dbReference type="SAM" id="Phobius"/>
    </source>
</evidence>
<dbReference type="InterPro" id="IPR002110">
    <property type="entry name" value="Ankyrin_rpt"/>
</dbReference>
<keyword evidence="4 9" id="KW-1133">Transmembrane helix</keyword>
<feature type="repeat" description="ANK" evidence="7">
    <location>
        <begin position="255"/>
        <end position="277"/>
    </location>
</feature>
<feature type="transmembrane region" description="Helical" evidence="9">
    <location>
        <begin position="539"/>
        <end position="563"/>
    </location>
</feature>
<evidence type="ECO:0000256" key="7">
    <source>
        <dbReference type="PROSITE-ProRule" id="PRU00023"/>
    </source>
</evidence>
<feature type="transmembrane region" description="Helical" evidence="9">
    <location>
        <begin position="613"/>
        <end position="636"/>
    </location>
</feature>
<feature type="repeat" description="ANK" evidence="7">
    <location>
        <begin position="360"/>
        <end position="380"/>
    </location>
</feature>
<evidence type="ECO:0000256" key="6">
    <source>
        <dbReference type="ARBA" id="ARBA00023136"/>
    </source>
</evidence>
<feature type="compositionally biased region" description="Basic and acidic residues" evidence="8">
    <location>
        <begin position="735"/>
        <end position="753"/>
    </location>
</feature>
<dbReference type="AlphaFoldDB" id="A0A803PZJ3"/>
<dbReference type="InterPro" id="IPR036770">
    <property type="entry name" value="Ankyrin_rpt-contain_sf"/>
</dbReference>
<dbReference type="OMA" id="KTWITMS"/>
<dbReference type="GO" id="GO:0005886">
    <property type="term" value="C:plasma membrane"/>
    <property type="evidence" value="ECO:0007669"/>
    <property type="project" value="TreeGrafter"/>
</dbReference>
<dbReference type="EMBL" id="UZAU01000575">
    <property type="status" value="NOT_ANNOTATED_CDS"/>
    <property type="molecule type" value="Genomic_DNA"/>
</dbReference>
<dbReference type="Proteomes" id="UP000596661">
    <property type="component" value="Chromosome 6"/>
</dbReference>
<feature type="compositionally biased region" description="Basic and acidic residues" evidence="8">
    <location>
        <begin position="763"/>
        <end position="779"/>
    </location>
</feature>
<keyword evidence="3" id="KW-0677">Repeat</keyword>
<dbReference type="PROSITE" id="PS50297">
    <property type="entry name" value="ANK_REP_REGION"/>
    <property type="match status" value="5"/>
</dbReference>
<feature type="repeat" description="ANK" evidence="7">
    <location>
        <begin position="324"/>
        <end position="356"/>
    </location>
</feature>
<dbReference type="PANTHER" id="PTHR24186:SF50">
    <property type="entry name" value="ANKYRIN REPEAT-CONTAINING PROTEIN ITN1-LIKE ISOFORM X1"/>
    <property type="match status" value="1"/>
</dbReference>
<proteinExistence type="predicted"/>
<feature type="region of interest" description="Disordered" evidence="8">
    <location>
        <begin position="801"/>
        <end position="828"/>
    </location>
</feature>
<evidence type="ECO:0000259" key="10">
    <source>
        <dbReference type="Pfam" id="PF13962"/>
    </source>
</evidence>
<evidence type="ECO:0000256" key="8">
    <source>
        <dbReference type="SAM" id="MobiDB-lite"/>
    </source>
</evidence>
<feature type="transmembrane region" description="Helical" evidence="9">
    <location>
        <begin position="569"/>
        <end position="592"/>
    </location>
</feature>
<keyword evidence="12" id="KW-1185">Reference proteome</keyword>
<dbReference type="EnsemblPlants" id="evm.model.06.706">
    <property type="protein sequence ID" value="cds.evm.model.06.706"/>
    <property type="gene ID" value="evm.TU.06.706"/>
</dbReference>
<keyword evidence="5 7" id="KW-0040">ANK repeat</keyword>
<reference evidence="11" key="2">
    <citation type="submission" date="2021-03" db="UniProtKB">
        <authorList>
            <consortium name="EnsemblPlants"/>
        </authorList>
    </citation>
    <scope>IDENTIFICATION</scope>
</reference>
<dbReference type="Pfam" id="PF13962">
    <property type="entry name" value="PGG"/>
    <property type="match status" value="1"/>
</dbReference>
<reference evidence="11" key="1">
    <citation type="submission" date="2018-11" db="EMBL/GenBank/DDBJ databases">
        <authorList>
            <person name="Grassa J C."/>
        </authorList>
    </citation>
    <scope>NUCLEOTIDE SEQUENCE [LARGE SCALE GENOMIC DNA]</scope>
</reference>
<feature type="repeat" description="ANK" evidence="7">
    <location>
        <begin position="69"/>
        <end position="101"/>
    </location>
</feature>
<feature type="domain" description="PGG" evidence="10">
    <location>
        <begin position="494"/>
        <end position="597"/>
    </location>
</feature>
<feature type="region of interest" description="Disordered" evidence="8">
    <location>
        <begin position="717"/>
        <end position="779"/>
    </location>
</feature>